<keyword evidence="12" id="KW-0234">DNA repair</keyword>
<organism evidence="17 18">
    <name type="scientific">Coemansia umbellata</name>
    <dbReference type="NCBI Taxonomy" id="1424467"/>
    <lineage>
        <taxon>Eukaryota</taxon>
        <taxon>Fungi</taxon>
        <taxon>Fungi incertae sedis</taxon>
        <taxon>Zoopagomycota</taxon>
        <taxon>Kickxellomycotina</taxon>
        <taxon>Kickxellomycetes</taxon>
        <taxon>Kickxellales</taxon>
        <taxon>Kickxellaceae</taxon>
        <taxon>Coemansia</taxon>
    </lineage>
</organism>
<evidence type="ECO:0000256" key="4">
    <source>
        <dbReference type="ARBA" id="ARBA00022722"/>
    </source>
</evidence>
<keyword evidence="11" id="KW-0238">DNA-binding</keyword>
<comment type="cofactor">
    <cofactor evidence="1">
        <name>Mg(2+)</name>
        <dbReference type="ChEBI" id="CHEBI:18420"/>
    </cofactor>
</comment>
<evidence type="ECO:0000256" key="1">
    <source>
        <dbReference type="ARBA" id="ARBA00001946"/>
    </source>
</evidence>
<dbReference type="CDD" id="cd09857">
    <property type="entry name" value="PIN_EXO1"/>
    <property type="match status" value="1"/>
</dbReference>
<comment type="subcellular location">
    <subcellularLocation>
        <location evidence="2">Nucleus</location>
    </subcellularLocation>
</comment>
<dbReference type="InterPro" id="IPR006085">
    <property type="entry name" value="XPG_DNA_repair_N"/>
</dbReference>
<evidence type="ECO:0000259" key="15">
    <source>
        <dbReference type="SMART" id="SM00484"/>
    </source>
</evidence>
<keyword evidence="7" id="KW-0378">Hydrolase</keyword>
<accession>A0ABQ8PPI2</accession>
<name>A0ABQ8PPI2_9FUNG</name>
<dbReference type="Gene3D" id="1.10.150.20">
    <property type="entry name" value="5' to 3' exonuclease, C-terminal subdomain"/>
    <property type="match status" value="1"/>
</dbReference>
<evidence type="ECO:0000313" key="18">
    <source>
        <dbReference type="Proteomes" id="UP001151295"/>
    </source>
</evidence>
<dbReference type="CDD" id="cd09908">
    <property type="entry name" value="H3TH_EXO1"/>
    <property type="match status" value="1"/>
</dbReference>
<evidence type="ECO:0000256" key="5">
    <source>
        <dbReference type="ARBA" id="ARBA00022723"/>
    </source>
</evidence>
<dbReference type="InterPro" id="IPR019974">
    <property type="entry name" value="XPG_CS"/>
</dbReference>
<evidence type="ECO:0000259" key="16">
    <source>
        <dbReference type="SMART" id="SM00485"/>
    </source>
</evidence>
<keyword evidence="5" id="KW-0479">Metal-binding</keyword>
<feature type="region of interest" description="Disordered" evidence="14">
    <location>
        <begin position="610"/>
        <end position="630"/>
    </location>
</feature>
<gene>
    <name evidence="17" type="ORF">EDC05_002193</name>
</gene>
<dbReference type="EMBL" id="JANBQD010000019">
    <property type="protein sequence ID" value="KAJ1993329.1"/>
    <property type="molecule type" value="Genomic_DNA"/>
</dbReference>
<sequence>MGISGLLPLLREAQRKGHVKEFSGQTVGVDSYIWLYKGAFSCAADLALGTPTTKYVSFFMERAHMLRHYGIEPLFVFDGGPLPSKRATELERQRNRTERRTQATKLWNQAKRKAAFELFQKCVEATPAMAKAVIEELKKHGFRYIVAPYEADAQLAFLESQGVISAAISEDSDLIVFGCSNIIFKLDKFGAASIFDRSRMHRARAVDIAGWDNRRLRQMCILSGCDYAASVAGVGLKKAYSYTLRSTDIASAVRLMRADGLDVPDGYEGDAVRADLTFLYQRVYDPHAKALAHVTSLCDDAPAIEDMPFIGDDLEPDVAHAIAMGDIDPFSYLPFGQHVGPVVAAPSNVLAESPTKKAGSRTPSSTTAASRSKSLLSFWAKPGAKASRAKGQLQLVQAKSASSATSAVANEAAQCPAVIAVEDEEDEEDEVLIVMTRSRRAAKDSNVVSTGQRSRFFGNPNTTPESSKTEPARTLEWPETPAQLHAYSIDSQETIVQPLSATQTSGFDEVVSSTATTQPLSQSSTVCTIDLTSTFLGPLQANSAAQKEDLQPEGRKRAYYLLDQAQHKPSGVSEWAAAPVYKKESLCSSTDTSPNSLASGKATMLTRARSLNQPPNRYAAGSNMNNANSPAKRSLNLASLTQIKRRISSSHSPIGTPRGSSIFHPDENNSDSRLSLGSAFTNGIDGLASLTSAKRRVVGTSWRTKRYGSAGETPSASAYIKSNSAQAPNTVLVDDIVDSSDGEKEYDTGTICA</sequence>
<dbReference type="InterPro" id="IPR037315">
    <property type="entry name" value="EXO1_H3TH"/>
</dbReference>
<evidence type="ECO:0000313" key="17">
    <source>
        <dbReference type="EMBL" id="KAJ1993329.1"/>
    </source>
</evidence>
<evidence type="ECO:0000256" key="14">
    <source>
        <dbReference type="SAM" id="MobiDB-lite"/>
    </source>
</evidence>
<evidence type="ECO:0000256" key="6">
    <source>
        <dbReference type="ARBA" id="ARBA00022763"/>
    </source>
</evidence>
<dbReference type="PROSITE" id="PS00841">
    <property type="entry name" value="XPG_1"/>
    <property type="match status" value="1"/>
</dbReference>
<keyword evidence="18" id="KW-1185">Reference proteome</keyword>
<feature type="domain" description="XPG N-terminal" evidence="16">
    <location>
        <begin position="1"/>
        <end position="99"/>
    </location>
</feature>
<comment type="caution">
    <text evidence="17">The sequence shown here is derived from an EMBL/GenBank/DDBJ whole genome shotgun (WGS) entry which is preliminary data.</text>
</comment>
<evidence type="ECO:0000256" key="8">
    <source>
        <dbReference type="ARBA" id="ARBA00022839"/>
    </source>
</evidence>
<evidence type="ECO:0000256" key="12">
    <source>
        <dbReference type="ARBA" id="ARBA00023204"/>
    </source>
</evidence>
<keyword evidence="6" id="KW-0227">DNA damage</keyword>
<dbReference type="InterPro" id="IPR006084">
    <property type="entry name" value="XPG/Rad2"/>
</dbReference>
<evidence type="ECO:0000256" key="7">
    <source>
        <dbReference type="ARBA" id="ARBA00022801"/>
    </source>
</evidence>
<comment type="similarity">
    <text evidence="3">Belongs to the XPG/RAD2 endonuclease family. EXO1 subfamily.</text>
</comment>
<dbReference type="Gene3D" id="3.40.50.1010">
    <property type="entry name" value="5'-nuclease"/>
    <property type="match status" value="1"/>
</dbReference>
<dbReference type="Pfam" id="PF00867">
    <property type="entry name" value="XPG_I"/>
    <property type="match status" value="1"/>
</dbReference>
<dbReference type="InterPro" id="IPR006086">
    <property type="entry name" value="XPG-I_dom"/>
</dbReference>
<evidence type="ECO:0000256" key="10">
    <source>
        <dbReference type="ARBA" id="ARBA00022881"/>
    </source>
</evidence>
<evidence type="ECO:0000256" key="11">
    <source>
        <dbReference type="ARBA" id="ARBA00023125"/>
    </source>
</evidence>
<dbReference type="InterPro" id="IPR029060">
    <property type="entry name" value="PIN-like_dom_sf"/>
</dbReference>
<evidence type="ECO:0000256" key="2">
    <source>
        <dbReference type="ARBA" id="ARBA00004123"/>
    </source>
</evidence>
<dbReference type="SMART" id="SM00484">
    <property type="entry name" value="XPGI"/>
    <property type="match status" value="1"/>
</dbReference>
<dbReference type="PANTHER" id="PTHR11081:SF65">
    <property type="entry name" value="DNA DAMAGE-INDUCIBLE PROTEIN DIN7-RELATED"/>
    <property type="match status" value="1"/>
</dbReference>
<feature type="compositionally biased region" description="Polar residues" evidence="14">
    <location>
        <begin position="446"/>
        <end position="466"/>
    </location>
</feature>
<dbReference type="SUPFAM" id="SSF47807">
    <property type="entry name" value="5' to 3' exonuclease, C-terminal subdomain"/>
    <property type="match status" value="1"/>
</dbReference>
<keyword evidence="9" id="KW-0460">Magnesium</keyword>
<dbReference type="SMART" id="SM00279">
    <property type="entry name" value="HhH2"/>
    <property type="match status" value="1"/>
</dbReference>
<protein>
    <recommendedName>
        <fullName evidence="19">Exonuclease 1</fullName>
    </recommendedName>
</protein>
<reference evidence="17" key="1">
    <citation type="submission" date="2022-07" db="EMBL/GenBank/DDBJ databases">
        <title>Phylogenomic reconstructions and comparative analyses of Kickxellomycotina fungi.</title>
        <authorList>
            <person name="Reynolds N.K."/>
            <person name="Stajich J.E."/>
            <person name="Barry K."/>
            <person name="Grigoriev I.V."/>
            <person name="Crous P."/>
            <person name="Smith M.E."/>
        </authorList>
    </citation>
    <scope>NUCLEOTIDE SEQUENCE</scope>
    <source>
        <strain evidence="17">BCRC 34882</strain>
    </source>
</reference>
<dbReference type="PANTHER" id="PTHR11081">
    <property type="entry name" value="FLAP ENDONUCLEASE FAMILY MEMBER"/>
    <property type="match status" value="1"/>
</dbReference>
<dbReference type="InterPro" id="IPR036279">
    <property type="entry name" value="5-3_exonuclease_C_sf"/>
</dbReference>
<feature type="region of interest" description="Disordered" evidence="14">
    <location>
        <begin position="444"/>
        <end position="474"/>
    </location>
</feature>
<dbReference type="InterPro" id="IPR008918">
    <property type="entry name" value="HhH2"/>
</dbReference>
<feature type="domain" description="XPG-I" evidence="15">
    <location>
        <begin position="138"/>
        <end position="206"/>
    </location>
</feature>
<keyword evidence="4" id="KW-0540">Nuclease</keyword>
<dbReference type="SMART" id="SM00485">
    <property type="entry name" value="XPGN"/>
    <property type="match status" value="1"/>
</dbReference>
<evidence type="ECO:0008006" key="19">
    <source>
        <dbReference type="Google" id="ProtNLM"/>
    </source>
</evidence>
<keyword evidence="10" id="KW-0267">Excision nuclease</keyword>
<evidence type="ECO:0000256" key="3">
    <source>
        <dbReference type="ARBA" id="ARBA00010563"/>
    </source>
</evidence>
<evidence type="ECO:0000256" key="13">
    <source>
        <dbReference type="ARBA" id="ARBA00023242"/>
    </source>
</evidence>
<dbReference type="PRINTS" id="PR00853">
    <property type="entry name" value="XPGRADSUPER"/>
</dbReference>
<dbReference type="Proteomes" id="UP001151295">
    <property type="component" value="Unassembled WGS sequence"/>
</dbReference>
<dbReference type="Pfam" id="PF00752">
    <property type="entry name" value="XPG_N"/>
    <property type="match status" value="1"/>
</dbReference>
<dbReference type="InterPro" id="IPR044752">
    <property type="entry name" value="PIN-like_EXO1"/>
</dbReference>
<keyword evidence="13" id="KW-0539">Nucleus</keyword>
<evidence type="ECO:0000256" key="9">
    <source>
        <dbReference type="ARBA" id="ARBA00022842"/>
    </source>
</evidence>
<proteinExistence type="inferred from homology"/>
<keyword evidence="8" id="KW-0269">Exonuclease</keyword>
<dbReference type="SUPFAM" id="SSF88723">
    <property type="entry name" value="PIN domain-like"/>
    <property type="match status" value="1"/>
</dbReference>